<dbReference type="GO" id="GO:0030170">
    <property type="term" value="F:pyridoxal phosphate binding"/>
    <property type="evidence" value="ECO:0007669"/>
    <property type="project" value="InterPro"/>
</dbReference>
<dbReference type="RefSeq" id="WP_243642408.1">
    <property type="nucleotide sequence ID" value="NZ_SMFU01000010.1"/>
</dbReference>
<comment type="pathway">
    <text evidence="3">Cofactor biosynthesis; adenosylcobalamin biosynthesis.</text>
</comment>
<dbReference type="EC" id="4.1.1.81" evidence="4"/>
<gene>
    <name evidence="11" type="ORF">CLV83_3160</name>
</gene>
<dbReference type="Gene3D" id="3.90.1150.10">
    <property type="entry name" value="Aspartate Aminotransferase, domain 1"/>
    <property type="match status" value="1"/>
</dbReference>
<keyword evidence="7" id="KW-0456">Lyase</keyword>
<evidence type="ECO:0000259" key="10">
    <source>
        <dbReference type="Pfam" id="PF00155"/>
    </source>
</evidence>
<evidence type="ECO:0000256" key="6">
    <source>
        <dbReference type="ARBA" id="ARBA00022898"/>
    </source>
</evidence>
<evidence type="ECO:0000313" key="12">
    <source>
        <dbReference type="Proteomes" id="UP000294546"/>
    </source>
</evidence>
<evidence type="ECO:0000256" key="2">
    <source>
        <dbReference type="ARBA" id="ARBA00003444"/>
    </source>
</evidence>
<comment type="function">
    <text evidence="2">Decarboxylates L-threonine-O-3-phosphate to yield (R)-1-amino-2-propanol O-2-phosphate, the precursor for the linkage between the nucleotide loop and the corrin ring in cobalamin.</text>
</comment>
<keyword evidence="6" id="KW-0663">Pyridoxal phosphate</keyword>
<keyword evidence="12" id="KW-1185">Reference proteome</keyword>
<dbReference type="GO" id="GO:0048472">
    <property type="term" value="F:threonine-phosphate decarboxylase activity"/>
    <property type="evidence" value="ECO:0007669"/>
    <property type="project" value="UniProtKB-EC"/>
</dbReference>
<dbReference type="PANTHER" id="PTHR42885:SF1">
    <property type="entry name" value="THREONINE-PHOSPHATE DECARBOXYLASE"/>
    <property type="match status" value="1"/>
</dbReference>
<dbReference type="CDD" id="cd00609">
    <property type="entry name" value="AAT_like"/>
    <property type="match status" value="1"/>
</dbReference>
<dbReference type="InterPro" id="IPR005860">
    <property type="entry name" value="CobD"/>
</dbReference>
<dbReference type="Proteomes" id="UP000294546">
    <property type="component" value="Unassembled WGS sequence"/>
</dbReference>
<dbReference type="PROSITE" id="PS00105">
    <property type="entry name" value="AA_TRANSFER_CLASS_1"/>
    <property type="match status" value="1"/>
</dbReference>
<comment type="catalytic activity">
    <reaction evidence="9">
        <text>O-phospho-L-threonine + H(+) = (R)-1-aminopropan-2-yl phosphate + CO2</text>
        <dbReference type="Rhea" id="RHEA:11492"/>
        <dbReference type="ChEBI" id="CHEBI:15378"/>
        <dbReference type="ChEBI" id="CHEBI:16526"/>
        <dbReference type="ChEBI" id="CHEBI:58563"/>
        <dbReference type="ChEBI" id="CHEBI:58675"/>
        <dbReference type="EC" id="4.1.1.81"/>
    </reaction>
</comment>
<evidence type="ECO:0000256" key="7">
    <source>
        <dbReference type="ARBA" id="ARBA00023239"/>
    </source>
</evidence>
<dbReference type="AlphaFoldDB" id="A0A4R1GD49"/>
<keyword evidence="5" id="KW-0169">Cobalamin biosynthesis</keyword>
<dbReference type="EMBL" id="SMFU01000010">
    <property type="protein sequence ID" value="TCK04711.1"/>
    <property type="molecule type" value="Genomic_DNA"/>
</dbReference>
<sequence>MDNPGLPAQTLPQAQVQMPEHGGRLRRAAAEYRIPLERWIDLSTGINPCGWTIPLIDNQTFMRLPENDDELEAAAAGYYGSAELVPVAGSQEAIRELPRIRQQLFGESRVGVIAPGYEEHLFHWQLNGHQVERLAAEQIEIELHRFDCLVLINPCNPSAVRFDRATLARWHQQVAARGGWLVIDEAFLDTEPQQSMIQPAMSKGLIVLRSLGKFFGLAGLRVGFLFADAEIRQMLSRAIGHWSIATPSRWLATRALGDTSWQQEARSWLDSSRQRLVRLLEEALEDLPGSLPGRRIASTGLFVTVQIDNAAELAHRLAKQGILVRYFEPYSSLRFGLPGNEHEWRHLARSLTEATAAESQIQV</sequence>
<evidence type="ECO:0000256" key="5">
    <source>
        <dbReference type="ARBA" id="ARBA00022573"/>
    </source>
</evidence>
<evidence type="ECO:0000256" key="4">
    <source>
        <dbReference type="ARBA" id="ARBA00012285"/>
    </source>
</evidence>
<dbReference type="SUPFAM" id="SSF53383">
    <property type="entry name" value="PLP-dependent transferases"/>
    <property type="match status" value="1"/>
</dbReference>
<organism evidence="11 12">
    <name type="scientific">Marinobacterium mangrovicola</name>
    <dbReference type="NCBI Taxonomy" id="1476959"/>
    <lineage>
        <taxon>Bacteria</taxon>
        <taxon>Pseudomonadati</taxon>
        <taxon>Pseudomonadota</taxon>
        <taxon>Gammaproteobacteria</taxon>
        <taxon>Oceanospirillales</taxon>
        <taxon>Oceanospirillaceae</taxon>
        <taxon>Marinobacterium</taxon>
    </lineage>
</organism>
<dbReference type="InterPro" id="IPR015424">
    <property type="entry name" value="PyrdxlP-dep_Trfase"/>
</dbReference>
<dbReference type="InterPro" id="IPR015421">
    <property type="entry name" value="PyrdxlP-dep_Trfase_major"/>
</dbReference>
<comment type="caution">
    <text evidence="11">The sequence shown here is derived from an EMBL/GenBank/DDBJ whole genome shotgun (WGS) entry which is preliminary data.</text>
</comment>
<dbReference type="UniPathway" id="UPA00148"/>
<dbReference type="Pfam" id="PF00155">
    <property type="entry name" value="Aminotran_1_2"/>
    <property type="match status" value="1"/>
</dbReference>
<name>A0A4R1GD49_9GAMM</name>
<dbReference type="PANTHER" id="PTHR42885">
    <property type="entry name" value="HISTIDINOL-PHOSPHATE AMINOTRANSFERASE-RELATED"/>
    <property type="match status" value="1"/>
</dbReference>
<evidence type="ECO:0000256" key="8">
    <source>
        <dbReference type="ARBA" id="ARBA00029996"/>
    </source>
</evidence>
<dbReference type="GO" id="GO:0009236">
    <property type="term" value="P:cobalamin biosynthetic process"/>
    <property type="evidence" value="ECO:0007669"/>
    <property type="project" value="UniProtKB-UniPathway"/>
</dbReference>
<reference evidence="11 12" key="1">
    <citation type="submission" date="2019-03" db="EMBL/GenBank/DDBJ databases">
        <title>Genomic Encyclopedia of Archaeal and Bacterial Type Strains, Phase II (KMG-II): from individual species to whole genera.</title>
        <authorList>
            <person name="Goeker M."/>
        </authorList>
    </citation>
    <scope>NUCLEOTIDE SEQUENCE [LARGE SCALE GENOMIC DNA]</scope>
    <source>
        <strain evidence="11 12">DSM 27697</strain>
    </source>
</reference>
<dbReference type="InterPro" id="IPR004839">
    <property type="entry name" value="Aminotransferase_I/II_large"/>
</dbReference>
<protein>
    <recommendedName>
        <fullName evidence="4">threonine-phosphate decarboxylase</fullName>
        <ecNumber evidence="4">4.1.1.81</ecNumber>
    </recommendedName>
    <alternativeName>
        <fullName evidence="8">L-threonine-O-3-phosphate decarboxylase</fullName>
    </alternativeName>
</protein>
<evidence type="ECO:0000256" key="3">
    <source>
        <dbReference type="ARBA" id="ARBA00004953"/>
    </source>
</evidence>
<evidence type="ECO:0000313" key="11">
    <source>
        <dbReference type="EMBL" id="TCK04711.1"/>
    </source>
</evidence>
<proteinExistence type="predicted"/>
<dbReference type="InterPro" id="IPR015422">
    <property type="entry name" value="PyrdxlP-dep_Trfase_small"/>
</dbReference>
<accession>A0A4R1GD49</accession>
<dbReference type="Gene3D" id="3.40.640.10">
    <property type="entry name" value="Type I PLP-dependent aspartate aminotransferase-like (Major domain)"/>
    <property type="match status" value="1"/>
</dbReference>
<evidence type="ECO:0000256" key="1">
    <source>
        <dbReference type="ARBA" id="ARBA00001933"/>
    </source>
</evidence>
<comment type="cofactor">
    <cofactor evidence="1">
        <name>pyridoxal 5'-phosphate</name>
        <dbReference type="ChEBI" id="CHEBI:597326"/>
    </cofactor>
</comment>
<evidence type="ECO:0000256" key="9">
    <source>
        <dbReference type="ARBA" id="ARBA00048531"/>
    </source>
</evidence>
<dbReference type="NCBIfam" id="TIGR01140">
    <property type="entry name" value="L_thr_O3P_dcar"/>
    <property type="match status" value="1"/>
</dbReference>
<dbReference type="InterPro" id="IPR004838">
    <property type="entry name" value="NHTrfase_class1_PyrdxlP-BS"/>
</dbReference>
<feature type="domain" description="Aminotransferase class I/classII large" evidence="10">
    <location>
        <begin position="57"/>
        <end position="350"/>
    </location>
</feature>